<reference evidence="1 2" key="1">
    <citation type="submission" date="2018-08" db="EMBL/GenBank/DDBJ databases">
        <title>The reduced genetic potential of extracellular carbohydrate catabolism in Euzebyella marina RN62, a Flavobacteriia bacterium isolated from the hadal water.</title>
        <authorList>
            <person name="Xue C."/>
        </authorList>
    </citation>
    <scope>NUCLEOTIDE SEQUENCE [LARGE SCALE GENOMIC DNA]</scope>
    <source>
        <strain evidence="1 2">RN62</strain>
    </source>
</reference>
<organism evidence="1 2">
    <name type="scientific">Euzebyella marina</name>
    <dbReference type="NCBI Taxonomy" id="1761453"/>
    <lineage>
        <taxon>Bacteria</taxon>
        <taxon>Pseudomonadati</taxon>
        <taxon>Bacteroidota</taxon>
        <taxon>Flavobacteriia</taxon>
        <taxon>Flavobacteriales</taxon>
        <taxon>Flavobacteriaceae</taxon>
        <taxon>Euzebyella</taxon>
    </lineage>
</organism>
<proteinExistence type="predicted"/>
<evidence type="ECO:0000313" key="2">
    <source>
        <dbReference type="Proteomes" id="UP000276309"/>
    </source>
</evidence>
<dbReference type="AlphaFoldDB" id="A0A3G2LAR2"/>
<accession>A0A3G2LAR2</accession>
<keyword evidence="2" id="KW-1185">Reference proteome</keyword>
<evidence type="ECO:0000313" key="1">
    <source>
        <dbReference type="EMBL" id="AYN69293.1"/>
    </source>
</evidence>
<sequence length="69" mass="7937">MKTNEKGFSKTGLPSIYLDQVSRKQNRVNDLITRKYSNQKLNEMKKRISSPHCLLASSKQPNFLLPDSL</sequence>
<name>A0A3G2LAR2_9FLAO</name>
<dbReference type="Proteomes" id="UP000276309">
    <property type="component" value="Chromosome"/>
</dbReference>
<dbReference type="EMBL" id="CP032050">
    <property type="protein sequence ID" value="AYN69293.1"/>
    <property type="molecule type" value="Genomic_DNA"/>
</dbReference>
<protein>
    <submittedName>
        <fullName evidence="1">Uncharacterized protein</fullName>
    </submittedName>
</protein>
<dbReference type="KEGG" id="emar:D1013_18835"/>
<gene>
    <name evidence="1" type="ORF">D1013_18835</name>
</gene>